<feature type="compositionally biased region" description="Basic residues" evidence="5">
    <location>
        <begin position="653"/>
        <end position="672"/>
    </location>
</feature>
<dbReference type="GO" id="GO:0016020">
    <property type="term" value="C:membrane"/>
    <property type="evidence" value="ECO:0007669"/>
    <property type="project" value="UniProtKB-SubCell"/>
</dbReference>
<dbReference type="PANTHER" id="PTHR17920:SF22">
    <property type="entry name" value="DUF726 DOMAIN PROTEIN (AFU_ORTHOLOGUE AFUA_2G12860)"/>
    <property type="match status" value="1"/>
</dbReference>
<dbReference type="STRING" id="268505.A0A2A9P6X6"/>
<evidence type="ECO:0000256" key="3">
    <source>
        <dbReference type="ARBA" id="ARBA00022989"/>
    </source>
</evidence>
<dbReference type="InterPro" id="IPR007941">
    <property type="entry name" value="DUF726"/>
</dbReference>
<evidence type="ECO:0000313" key="7">
    <source>
        <dbReference type="Proteomes" id="UP000037136"/>
    </source>
</evidence>
<reference evidence="6 7" key="1">
    <citation type="journal article" date="2015" name="BMC Genomics">
        <title>Gene expression during zombie ant biting behavior reflects the complexity underlying fungal parasitic behavioral manipulation.</title>
        <authorList>
            <person name="de Bekker C."/>
            <person name="Ohm R.A."/>
            <person name="Loreto R.G."/>
            <person name="Sebastian A."/>
            <person name="Albert I."/>
            <person name="Merrow M."/>
            <person name="Brachmann A."/>
            <person name="Hughes D.P."/>
        </authorList>
    </citation>
    <scope>NUCLEOTIDE SEQUENCE [LARGE SCALE GENOMIC DNA]</scope>
    <source>
        <strain evidence="6 7">SC16a</strain>
    </source>
</reference>
<dbReference type="PANTHER" id="PTHR17920">
    <property type="entry name" value="TRANSMEMBRANE AND COILED-COIL DOMAIN-CONTAINING PROTEIN 4 TMCO4"/>
    <property type="match status" value="1"/>
</dbReference>
<evidence type="ECO:0000256" key="2">
    <source>
        <dbReference type="ARBA" id="ARBA00022692"/>
    </source>
</evidence>
<dbReference type="Proteomes" id="UP000037136">
    <property type="component" value="Unassembled WGS sequence"/>
</dbReference>
<organism evidence="6 7">
    <name type="scientific">Ophiocordyceps unilateralis</name>
    <name type="common">Zombie-ant fungus</name>
    <name type="synonym">Torrubia unilateralis</name>
    <dbReference type="NCBI Taxonomy" id="268505"/>
    <lineage>
        <taxon>Eukaryota</taxon>
        <taxon>Fungi</taxon>
        <taxon>Dikarya</taxon>
        <taxon>Ascomycota</taxon>
        <taxon>Pezizomycotina</taxon>
        <taxon>Sordariomycetes</taxon>
        <taxon>Hypocreomycetidae</taxon>
        <taxon>Hypocreales</taxon>
        <taxon>Ophiocordycipitaceae</taxon>
        <taxon>Ophiocordyceps</taxon>
    </lineage>
</organism>
<sequence length="672" mass="73938">MVRASRGAGHSAFRRTDLTGLISVAERNDLTTLISAIMDKMHNEISCIFDSPPLTPVLVQQEHHHWLSWAILNCATVDSDAESPQISGDGSKAFAKAHKIVVKEETEAMTPQLRELKKEALLFFTKWQTAVLHRTREINIHDTSAGNHRGGRGTRGGFRGRGARGGGGGYGRGGGGNGRGGLTLATGPPRISPAAMDHELAKRFSPTPNTLWALPYEKRKLLLHVVMLLVLSLQEYGANARILLLNLTSSLNLSFDLYHEDELRISRALAKAALEFTTSKQPNQQLDVKLTSRRWKNCLAAGSAPNASLAGRLRSDGIGDMQYGPGLPPSAVAGLLGAMAEHAHLLSNLFGMSPVRPLSKMLDNCCRDIQDFALLRMLDEAHSEYRVASETPATERRLHIAIAMSGFLSQNKHVTEPWKCLGSEAETYVVKWEVDALVHMGVSLETVIKSLAWKCAKKDISSRFDASKLLDFRWPGQLLKISKIIDIPWSTGIVRAEKAGALLADAIIRHKFQGERSVSLIGYSLAARAIYTCLMVLAERRQFGLIDSVVMMGTPAPSESRVWLTLKSVVSGRLVNVYSKHDYLLAFLYRTSNLHFGIAGLHEIQGAYGVENHCVGELPRGHDDYHTLTGRILQDIGWEGVELKPEPQPTPKPAKHSRPQKKPAARRTKSAR</sequence>
<protein>
    <recommendedName>
        <fullName evidence="8">DUF726 domain-containing protein</fullName>
    </recommendedName>
</protein>
<evidence type="ECO:0000313" key="6">
    <source>
        <dbReference type="EMBL" id="PFH56677.1"/>
    </source>
</evidence>
<name>A0A2A9P6X6_OPHUN</name>
<evidence type="ECO:0000256" key="4">
    <source>
        <dbReference type="ARBA" id="ARBA00023136"/>
    </source>
</evidence>
<dbReference type="AlphaFoldDB" id="A0A2A9P6X6"/>
<gene>
    <name evidence="6" type="ORF">XA68_16168</name>
</gene>
<comment type="subcellular location">
    <subcellularLocation>
        <location evidence="1">Membrane</location>
        <topology evidence="1">Multi-pass membrane protein</topology>
    </subcellularLocation>
</comment>
<keyword evidence="2" id="KW-0812">Transmembrane</keyword>
<keyword evidence="3" id="KW-1133">Transmembrane helix</keyword>
<feature type="region of interest" description="Disordered" evidence="5">
    <location>
        <begin position="142"/>
        <end position="180"/>
    </location>
</feature>
<dbReference type="OrthoDB" id="277931at2759"/>
<accession>A0A2A9P6X6</accession>
<dbReference type="Pfam" id="PF05277">
    <property type="entry name" value="DUF726"/>
    <property type="match status" value="1"/>
</dbReference>
<comment type="caution">
    <text evidence="6">The sequence shown here is derived from an EMBL/GenBank/DDBJ whole genome shotgun (WGS) entry which is preliminary data.</text>
</comment>
<reference evidence="6 7" key="2">
    <citation type="journal article" date="2017" name="Sci. Rep.">
        <title>Ant-infecting Ophiocordyceps genomes reveal a high diversity of potential behavioral manipulation genes and a possible major role for enterotoxins.</title>
        <authorList>
            <person name="de Bekker C."/>
            <person name="Ohm R.A."/>
            <person name="Evans H.C."/>
            <person name="Brachmann A."/>
            <person name="Hughes D.P."/>
        </authorList>
    </citation>
    <scope>NUCLEOTIDE SEQUENCE [LARGE SCALE GENOMIC DNA]</scope>
    <source>
        <strain evidence="6 7">SC16a</strain>
    </source>
</reference>
<evidence type="ECO:0000256" key="5">
    <source>
        <dbReference type="SAM" id="MobiDB-lite"/>
    </source>
</evidence>
<feature type="region of interest" description="Disordered" evidence="5">
    <location>
        <begin position="642"/>
        <end position="672"/>
    </location>
</feature>
<evidence type="ECO:0008006" key="8">
    <source>
        <dbReference type="Google" id="ProtNLM"/>
    </source>
</evidence>
<dbReference type="EMBL" id="LAZP02000530">
    <property type="protein sequence ID" value="PFH56677.1"/>
    <property type="molecule type" value="Genomic_DNA"/>
</dbReference>
<keyword evidence="4" id="KW-0472">Membrane</keyword>
<feature type="compositionally biased region" description="Gly residues" evidence="5">
    <location>
        <begin position="153"/>
        <end position="180"/>
    </location>
</feature>
<proteinExistence type="predicted"/>
<evidence type="ECO:0000256" key="1">
    <source>
        <dbReference type="ARBA" id="ARBA00004141"/>
    </source>
</evidence>
<keyword evidence="7" id="KW-1185">Reference proteome</keyword>